<feature type="transmembrane region" description="Helical" evidence="1">
    <location>
        <begin position="64"/>
        <end position="84"/>
    </location>
</feature>
<protein>
    <recommendedName>
        <fullName evidence="3">Carbon starvation protein</fullName>
    </recommendedName>
</protein>
<dbReference type="AlphaFoldDB" id="C5EBG2"/>
<evidence type="ECO:0000256" key="1">
    <source>
        <dbReference type="SAM" id="Phobius"/>
    </source>
</evidence>
<accession>C5EBG2</accession>
<dbReference type="Proteomes" id="UP000005084">
    <property type="component" value="Unassembled WGS sequence"/>
</dbReference>
<sequence>MWDSCRCRWCGSHTVICRHSCNQRTFSAMKLTARSTSRMYALTCLACVIWLWQSLVEANNDGSLFNWATIVFSLCLLVVIGWSGRNAVAGWNAKETEAATAGAKDDEGSTDR</sequence>
<dbReference type="HOGENOM" id="CLU_2140998_0_0_11"/>
<keyword evidence="1" id="KW-0812">Transmembrane</keyword>
<reference evidence="2" key="1">
    <citation type="submission" date="2008-08" db="EMBL/GenBank/DDBJ databases">
        <title>Annotation of Bifidobacterium longum subsp. infantis CCUG 52486.</title>
        <authorList>
            <consortium name="The Broad Institute Genome Sequencing Platform"/>
            <person name="Gougoulias C."/>
            <person name="Tuohy K.M."/>
            <person name="Gibson G.R."/>
            <person name="Ward D."/>
            <person name="Mehta T."/>
            <person name="Young S."/>
            <person name="Jaffe D."/>
            <person name="Gnerre S."/>
            <person name="Berlin A."/>
            <person name="Heiman D."/>
            <person name="Hepburn T."/>
            <person name="Shea T."/>
            <person name="Sykes S."/>
            <person name="Alvarado L."/>
            <person name="Kodira C."/>
            <person name="Borodovsky M."/>
            <person name="Lander E."/>
            <person name="Galagan J."/>
            <person name="Nusbaum C."/>
            <person name="Birren B."/>
        </authorList>
    </citation>
    <scope>NUCLEOTIDE SEQUENCE [LARGE SCALE GENOMIC DNA]</scope>
    <source>
        <strain evidence="2">CCUG 52486</strain>
    </source>
</reference>
<evidence type="ECO:0000313" key="2">
    <source>
        <dbReference type="EMBL" id="EEQ55354.1"/>
    </source>
</evidence>
<organism evidence="2">
    <name type="scientific">Bifidobacterium longum subsp. infantis CCUG 52486</name>
    <dbReference type="NCBI Taxonomy" id="537937"/>
    <lineage>
        <taxon>Bacteria</taxon>
        <taxon>Bacillati</taxon>
        <taxon>Actinomycetota</taxon>
        <taxon>Actinomycetes</taxon>
        <taxon>Bifidobacteriales</taxon>
        <taxon>Bifidobacteriaceae</taxon>
        <taxon>Bifidobacterium</taxon>
    </lineage>
</organism>
<feature type="transmembrane region" description="Helical" evidence="1">
    <location>
        <begin position="39"/>
        <end position="58"/>
    </location>
</feature>
<evidence type="ECO:0008006" key="3">
    <source>
        <dbReference type="Google" id="ProtNLM"/>
    </source>
</evidence>
<keyword evidence="1" id="KW-0472">Membrane</keyword>
<gene>
    <name evidence="2" type="ORF">BLIG_01678</name>
</gene>
<name>C5EBG2_BIFLI</name>
<keyword evidence="1" id="KW-1133">Transmembrane helix</keyword>
<dbReference type="EMBL" id="DS990240">
    <property type="protein sequence ID" value="EEQ55354.1"/>
    <property type="molecule type" value="Genomic_DNA"/>
</dbReference>
<proteinExistence type="predicted"/>